<reference evidence="2" key="3">
    <citation type="submission" date="2025-08" db="UniProtKB">
        <authorList>
            <consortium name="Ensembl"/>
        </authorList>
    </citation>
    <scope>IDENTIFICATION</scope>
    <source>
        <strain evidence="2">C57BL/6J</strain>
    </source>
</reference>
<keyword evidence="4" id="KW-1185">Reference proteome</keyword>
<dbReference type="MGI" id="MGI:98725">
    <property type="gene designation" value="Tgfb1"/>
</dbReference>
<gene>
    <name evidence="2 3" type="primary">Tgfb1</name>
</gene>
<name>E9Q6I6_MOUSE</name>
<evidence type="ECO:0000313" key="2">
    <source>
        <dbReference type="Ensembl" id="ENSMUSP00000130413.2"/>
    </source>
</evidence>
<reference evidence="2 4" key="2">
    <citation type="journal article" date="2011" name="PLoS Biol.">
        <title>Modernizing reference genome assemblies.</title>
        <authorList>
            <person name="Church D.M."/>
            <person name="Schneider V.A."/>
            <person name="Graves T."/>
            <person name="Auger K."/>
            <person name="Cunningham F."/>
            <person name="Bouk N."/>
            <person name="Chen H.C."/>
            <person name="Agarwala R."/>
            <person name="McLaren W.M."/>
            <person name="Ritchie G.R."/>
            <person name="Albracht D."/>
            <person name="Kremitzki M."/>
            <person name="Rock S."/>
            <person name="Kotkiewicz H."/>
            <person name="Kremitzki C."/>
            <person name="Wollam A."/>
            <person name="Trani L."/>
            <person name="Fulton L."/>
            <person name="Fulton R."/>
            <person name="Matthews L."/>
            <person name="Whitehead S."/>
            <person name="Chow W."/>
            <person name="Torrance J."/>
            <person name="Dunn M."/>
            <person name="Harden G."/>
            <person name="Threadgold G."/>
            <person name="Wood J."/>
            <person name="Collins J."/>
            <person name="Heath P."/>
            <person name="Griffiths G."/>
            <person name="Pelan S."/>
            <person name="Grafham D."/>
            <person name="Eichler E.E."/>
            <person name="Weinstock G."/>
            <person name="Mardis E.R."/>
            <person name="Wilson R.K."/>
            <person name="Howe K."/>
            <person name="Flicek P."/>
            <person name="Hubbard T."/>
        </authorList>
    </citation>
    <scope>NUCLEOTIDE SEQUENCE [LARGE SCALE GENOMIC DNA]</scope>
    <source>
        <strain evidence="2 4">C57BL/6J</strain>
    </source>
</reference>
<dbReference type="Ensembl" id="ENSMUST00000169009.8">
    <property type="protein sequence ID" value="ENSMUSP00000130413.2"/>
    <property type="gene ID" value="ENSMUSG00000002603.16"/>
</dbReference>
<evidence type="ECO:0000313" key="4">
    <source>
        <dbReference type="Proteomes" id="UP000000589"/>
    </source>
</evidence>
<dbReference type="AlphaFoldDB" id="E9Q6I6"/>
<sequence length="49" mass="5576">MPSRSEWRAPLSWAWKGVAEPLESSPRGAARSRGEAVFKTQMKKPNRHL</sequence>
<dbReference type="AGR" id="MGI:98725"/>
<dbReference type="Proteomes" id="UP000000589">
    <property type="component" value="Chromosome 7"/>
</dbReference>
<organism evidence="2 4">
    <name type="scientific">Mus musculus</name>
    <name type="common">Mouse</name>
    <dbReference type="NCBI Taxonomy" id="10090"/>
    <lineage>
        <taxon>Eukaryota</taxon>
        <taxon>Metazoa</taxon>
        <taxon>Chordata</taxon>
        <taxon>Craniata</taxon>
        <taxon>Vertebrata</taxon>
        <taxon>Euteleostomi</taxon>
        <taxon>Mammalia</taxon>
        <taxon>Eutheria</taxon>
        <taxon>Euarchontoglires</taxon>
        <taxon>Glires</taxon>
        <taxon>Rodentia</taxon>
        <taxon>Myomorpha</taxon>
        <taxon>Muroidea</taxon>
        <taxon>Muridae</taxon>
        <taxon>Murinae</taxon>
        <taxon>Mus</taxon>
        <taxon>Mus</taxon>
    </lineage>
</organism>
<dbReference type="Bgee" id="ENSMUSG00000002603">
    <property type="expression patterns" value="Expressed in molar tooth and 218 other cell types or tissues"/>
</dbReference>
<protein>
    <submittedName>
        <fullName evidence="2">Transforming growth factor, beta 1</fullName>
    </submittedName>
</protein>
<dbReference type="ExpressionAtlas" id="E9Q6I6">
    <property type="expression patterns" value="baseline and differential"/>
</dbReference>
<accession>E9Q6I6</accession>
<feature type="region of interest" description="Disordered" evidence="1">
    <location>
        <begin position="22"/>
        <end position="49"/>
    </location>
</feature>
<dbReference type="VEuPathDB" id="HostDB:ENSMUSG00000002603"/>
<evidence type="ECO:0000256" key="1">
    <source>
        <dbReference type="SAM" id="MobiDB-lite"/>
    </source>
</evidence>
<reference evidence="2 4" key="1">
    <citation type="journal article" date="2009" name="PLoS Biol.">
        <title>Lineage-specific biology revealed by a finished genome assembly of the mouse.</title>
        <authorList>
            <consortium name="Mouse Genome Sequencing Consortium"/>
            <person name="Church D.M."/>
            <person name="Goodstadt L."/>
            <person name="Hillier L.W."/>
            <person name="Zody M.C."/>
            <person name="Goldstein S."/>
            <person name="She X."/>
            <person name="Bult C.J."/>
            <person name="Agarwala R."/>
            <person name="Cherry J.L."/>
            <person name="DiCuccio M."/>
            <person name="Hlavina W."/>
            <person name="Kapustin Y."/>
            <person name="Meric P."/>
            <person name="Maglott D."/>
            <person name="Birtle Z."/>
            <person name="Marques A.C."/>
            <person name="Graves T."/>
            <person name="Zhou S."/>
            <person name="Teague B."/>
            <person name="Potamousis K."/>
            <person name="Churas C."/>
            <person name="Place M."/>
            <person name="Herschleb J."/>
            <person name="Runnheim R."/>
            <person name="Forrest D."/>
            <person name="Amos-Landgraf J."/>
            <person name="Schwartz D.C."/>
            <person name="Cheng Z."/>
            <person name="Lindblad-Toh K."/>
            <person name="Eichler E.E."/>
            <person name="Ponting C.P."/>
        </authorList>
    </citation>
    <scope>NUCLEOTIDE SEQUENCE [LARGE SCALE GENOMIC DNA]</scope>
    <source>
        <strain evidence="2 4">C57BL/6J</strain>
    </source>
</reference>
<evidence type="ECO:0000313" key="3">
    <source>
        <dbReference type="MGI" id="MGI:98725"/>
    </source>
</evidence>
<reference evidence="2" key="4">
    <citation type="submission" date="2025-09" db="UniProtKB">
        <authorList>
            <consortium name="Ensembl"/>
        </authorList>
    </citation>
    <scope>IDENTIFICATION</scope>
    <source>
        <strain evidence="2">C57BL/6J</strain>
    </source>
</reference>
<proteinExistence type="predicted"/>
<dbReference type="Antibodypedia" id="4372">
    <property type="antibodies" value="1845 antibodies from 45 providers"/>
</dbReference>
<dbReference type="HOGENOM" id="CLU_3142659_0_0_1"/>
<dbReference type="GeneTree" id="ENSGT00940000160457"/>